<dbReference type="EMBL" id="BRYB01003127">
    <property type="protein sequence ID" value="GMI30994.1"/>
    <property type="molecule type" value="Genomic_DNA"/>
</dbReference>
<dbReference type="Pfam" id="PF00225">
    <property type="entry name" value="Kinesin"/>
    <property type="match status" value="1"/>
</dbReference>
<dbReference type="InterPro" id="IPR001752">
    <property type="entry name" value="Kinesin_motor_dom"/>
</dbReference>
<feature type="domain" description="Kinesin motor" evidence="7">
    <location>
        <begin position="1"/>
        <end position="206"/>
    </location>
</feature>
<reference evidence="8 9" key="1">
    <citation type="journal article" date="2023" name="Commun. Biol.">
        <title>Genome analysis of Parmales, the sister group of diatoms, reveals the evolutionary specialization of diatoms from phago-mixotrophs to photoautotrophs.</title>
        <authorList>
            <person name="Ban H."/>
            <person name="Sato S."/>
            <person name="Yoshikawa S."/>
            <person name="Yamada K."/>
            <person name="Nakamura Y."/>
            <person name="Ichinomiya M."/>
            <person name="Sato N."/>
            <person name="Blanc-Mathieu R."/>
            <person name="Endo H."/>
            <person name="Kuwata A."/>
            <person name="Ogata H."/>
        </authorList>
    </citation>
    <scope>NUCLEOTIDE SEQUENCE [LARGE SCALE GENOMIC DNA]</scope>
</reference>
<comment type="similarity">
    <text evidence="6">Belongs to the TRAFAC class myosin-kinesin ATPase superfamily. Kinesin family.</text>
</comment>
<sequence length="234" mass="25780">IYCNELNDLFYAKDNHRDKVKMKNKPKLEVKDLGKAGVTVKGVVEKTVDDSDEMMELFNEGNKYRVVHATAMNAESSRSHSVFTIKTENFNLTTKETHRGKLCIIDLAGSERVKKSEVKGEQLAEAVAINNSLMALGSVIRALSEGPGKDGKMPHIDFRSNKLTHVMKDSLGGTSKTLMFVNCSPSGWNAEETRGSLDYASRVKSITNEVGKNTDNAEVTTLKAEIKALKQKVG</sequence>
<dbReference type="PROSITE" id="PS50067">
    <property type="entry name" value="KINESIN_MOTOR_2"/>
    <property type="match status" value="1"/>
</dbReference>
<keyword evidence="9" id="KW-1185">Reference proteome</keyword>
<evidence type="ECO:0000256" key="5">
    <source>
        <dbReference type="ARBA" id="ARBA00023054"/>
    </source>
</evidence>
<keyword evidence="4" id="KW-0067">ATP-binding</keyword>
<proteinExistence type="inferred from homology"/>
<name>A0ABQ6MQM1_9STRA</name>
<evidence type="ECO:0000256" key="1">
    <source>
        <dbReference type="ARBA" id="ARBA00004496"/>
    </source>
</evidence>
<comment type="caution">
    <text evidence="8">The sequence shown here is derived from an EMBL/GenBank/DDBJ whole genome shotgun (WGS) entry which is preliminary data.</text>
</comment>
<evidence type="ECO:0000256" key="2">
    <source>
        <dbReference type="ARBA" id="ARBA00022490"/>
    </source>
</evidence>
<dbReference type="PRINTS" id="PR00380">
    <property type="entry name" value="KINESINHEAVY"/>
</dbReference>
<dbReference type="InterPro" id="IPR027640">
    <property type="entry name" value="Kinesin-like_fam"/>
</dbReference>
<gene>
    <name evidence="8" type="ORF">TeGR_g13709</name>
</gene>
<dbReference type="Proteomes" id="UP001165060">
    <property type="component" value="Unassembled WGS sequence"/>
</dbReference>
<keyword evidence="2" id="KW-0963">Cytoplasm</keyword>
<evidence type="ECO:0000256" key="4">
    <source>
        <dbReference type="ARBA" id="ARBA00022840"/>
    </source>
</evidence>
<evidence type="ECO:0000313" key="9">
    <source>
        <dbReference type="Proteomes" id="UP001165060"/>
    </source>
</evidence>
<evidence type="ECO:0000256" key="3">
    <source>
        <dbReference type="ARBA" id="ARBA00022741"/>
    </source>
</evidence>
<dbReference type="PANTHER" id="PTHR47969:SF15">
    <property type="entry name" value="CHROMOSOME-ASSOCIATED KINESIN KIF4A-RELATED"/>
    <property type="match status" value="1"/>
</dbReference>
<dbReference type="Gene3D" id="3.40.850.10">
    <property type="entry name" value="Kinesin motor domain"/>
    <property type="match status" value="1"/>
</dbReference>
<evidence type="ECO:0000256" key="6">
    <source>
        <dbReference type="PROSITE-ProRule" id="PRU00283"/>
    </source>
</evidence>
<evidence type="ECO:0000313" key="8">
    <source>
        <dbReference type="EMBL" id="GMI30994.1"/>
    </source>
</evidence>
<keyword evidence="3" id="KW-0547">Nucleotide-binding</keyword>
<protein>
    <recommendedName>
        <fullName evidence="7">Kinesin motor domain-containing protein</fullName>
    </recommendedName>
</protein>
<keyword evidence="5" id="KW-0175">Coiled coil</keyword>
<dbReference type="InterPro" id="IPR027417">
    <property type="entry name" value="P-loop_NTPase"/>
</dbReference>
<dbReference type="SUPFAM" id="SSF52540">
    <property type="entry name" value="P-loop containing nucleoside triphosphate hydrolases"/>
    <property type="match status" value="1"/>
</dbReference>
<organism evidence="8 9">
    <name type="scientific">Tetraparma gracilis</name>
    <dbReference type="NCBI Taxonomy" id="2962635"/>
    <lineage>
        <taxon>Eukaryota</taxon>
        <taxon>Sar</taxon>
        <taxon>Stramenopiles</taxon>
        <taxon>Ochrophyta</taxon>
        <taxon>Bolidophyceae</taxon>
        <taxon>Parmales</taxon>
        <taxon>Triparmaceae</taxon>
        <taxon>Tetraparma</taxon>
    </lineage>
</organism>
<comment type="subcellular location">
    <subcellularLocation>
        <location evidence="1">Cytoplasm</location>
    </subcellularLocation>
</comment>
<dbReference type="InterPro" id="IPR019821">
    <property type="entry name" value="Kinesin_motor_CS"/>
</dbReference>
<dbReference type="SMART" id="SM00129">
    <property type="entry name" value="KISc"/>
    <property type="match status" value="1"/>
</dbReference>
<evidence type="ECO:0000259" key="7">
    <source>
        <dbReference type="PROSITE" id="PS50067"/>
    </source>
</evidence>
<accession>A0ABQ6MQM1</accession>
<dbReference type="InterPro" id="IPR036961">
    <property type="entry name" value="Kinesin_motor_dom_sf"/>
</dbReference>
<dbReference type="PROSITE" id="PS00411">
    <property type="entry name" value="KINESIN_MOTOR_1"/>
    <property type="match status" value="1"/>
</dbReference>
<feature type="non-terminal residue" evidence="8">
    <location>
        <position position="1"/>
    </location>
</feature>
<dbReference type="PANTHER" id="PTHR47969">
    <property type="entry name" value="CHROMOSOME-ASSOCIATED KINESIN KIF4A-RELATED"/>
    <property type="match status" value="1"/>
</dbReference>
<comment type="caution">
    <text evidence="6">Lacks conserved residue(s) required for the propagation of feature annotation.</text>
</comment>